<sequence length="299" mass="32299">MRYEALHRNSVRFQPKADHGALPKADFRLPRASPGAIPAPPTPLSATGTARETLSERAADRTNGSILDRTTLSRPGDGTTGYSGRLHPQGQTLRVLLSSPEEPQLHSSISGPLLPSQWCPRIPMRNVGHSSTENFPKINPGYTEACYTRAQANFGESDREAKIGEWESNGGKVPTGSFSISRRVLPGVTAPWTTMVRSTVCVSVGVWTCVCEVGVLSVPSSLAAGIHTSSCLPLHKAAAECVRVCEREREHALSLLSLLLRGTGSSPSLPPTLAYFSRGLNQYNHLQLLLEHQETVQGF</sequence>
<gene>
    <name evidence="2" type="ORF">D4764_13G0010800</name>
</gene>
<accession>A0A5C6PCD6</accession>
<feature type="compositionally biased region" description="Polar residues" evidence="1">
    <location>
        <begin position="62"/>
        <end position="73"/>
    </location>
</feature>
<name>A0A5C6PCD6_9TELE</name>
<feature type="region of interest" description="Disordered" evidence="1">
    <location>
        <begin position="1"/>
        <end position="89"/>
    </location>
</feature>
<dbReference type="Proteomes" id="UP000324091">
    <property type="component" value="Chromosome 13"/>
</dbReference>
<dbReference type="EMBL" id="RHFK02000005">
    <property type="protein sequence ID" value="TWW76418.1"/>
    <property type="molecule type" value="Genomic_DNA"/>
</dbReference>
<reference evidence="2 3" key="1">
    <citation type="submission" date="2019-04" db="EMBL/GenBank/DDBJ databases">
        <title>Chromosome genome assembly for Takifugu flavidus.</title>
        <authorList>
            <person name="Xiao S."/>
        </authorList>
    </citation>
    <scope>NUCLEOTIDE SEQUENCE [LARGE SCALE GENOMIC DNA]</scope>
    <source>
        <strain evidence="2">HTHZ2018</strain>
        <tissue evidence="2">Muscle</tissue>
    </source>
</reference>
<keyword evidence="3" id="KW-1185">Reference proteome</keyword>
<protein>
    <submittedName>
        <fullName evidence="2">Uncharacterized protein</fullName>
    </submittedName>
</protein>
<feature type="compositionally biased region" description="Basic and acidic residues" evidence="1">
    <location>
        <begin position="15"/>
        <end position="29"/>
    </location>
</feature>
<evidence type="ECO:0000313" key="2">
    <source>
        <dbReference type="EMBL" id="TWW76418.1"/>
    </source>
</evidence>
<evidence type="ECO:0000313" key="3">
    <source>
        <dbReference type="Proteomes" id="UP000324091"/>
    </source>
</evidence>
<comment type="caution">
    <text evidence="2">The sequence shown here is derived from an EMBL/GenBank/DDBJ whole genome shotgun (WGS) entry which is preliminary data.</text>
</comment>
<dbReference type="AlphaFoldDB" id="A0A5C6PCD6"/>
<evidence type="ECO:0000256" key="1">
    <source>
        <dbReference type="SAM" id="MobiDB-lite"/>
    </source>
</evidence>
<organism evidence="2 3">
    <name type="scientific">Takifugu flavidus</name>
    <name type="common">sansaifugu</name>
    <dbReference type="NCBI Taxonomy" id="433684"/>
    <lineage>
        <taxon>Eukaryota</taxon>
        <taxon>Metazoa</taxon>
        <taxon>Chordata</taxon>
        <taxon>Craniata</taxon>
        <taxon>Vertebrata</taxon>
        <taxon>Euteleostomi</taxon>
        <taxon>Actinopterygii</taxon>
        <taxon>Neopterygii</taxon>
        <taxon>Teleostei</taxon>
        <taxon>Neoteleostei</taxon>
        <taxon>Acanthomorphata</taxon>
        <taxon>Eupercaria</taxon>
        <taxon>Tetraodontiformes</taxon>
        <taxon>Tetradontoidea</taxon>
        <taxon>Tetraodontidae</taxon>
        <taxon>Takifugu</taxon>
    </lineage>
</organism>
<proteinExistence type="predicted"/>